<name>A0ACC1NTS4_9APHY</name>
<proteinExistence type="predicted"/>
<keyword evidence="2" id="KW-1185">Reference proteome</keyword>
<organism evidence="1 2">
    <name type="scientific">Trametes sanguinea</name>
    <dbReference type="NCBI Taxonomy" id="158606"/>
    <lineage>
        <taxon>Eukaryota</taxon>
        <taxon>Fungi</taxon>
        <taxon>Dikarya</taxon>
        <taxon>Basidiomycota</taxon>
        <taxon>Agaricomycotina</taxon>
        <taxon>Agaricomycetes</taxon>
        <taxon>Polyporales</taxon>
        <taxon>Polyporaceae</taxon>
        <taxon>Trametes</taxon>
    </lineage>
</organism>
<reference evidence="1" key="1">
    <citation type="submission" date="2022-08" db="EMBL/GenBank/DDBJ databases">
        <title>Genome Sequence of Pycnoporus sanguineus.</title>
        <authorList>
            <person name="Buettner E."/>
        </authorList>
    </citation>
    <scope>NUCLEOTIDE SEQUENCE</scope>
    <source>
        <strain evidence="1">CG-C14</strain>
    </source>
</reference>
<sequence length="542" mass="59617">MSSTPRALVTSLFLPVPASDAGIGVTDPIPLDRHPWTIVGIGVLVCVCHIAGFTNNKDKVAVPPISDVRSFFVPLPVLTRGNLGQMSSRGASRALSDPGALKSLRAVSRYTSHTVSRSAPEVRVTSPTVGISLHAFEAPWQEGVDFSFQKYFKFSTPDGHDLCKRIITEEIGYAPHDYQLEGVCRALDGVDLLAITPTGSGKTGFLVMYLVAMRAILRKPALCPNPPAHFKSDAVMIVVCPTLALEEDMDKKFTDAKLSTLVINKTTSDEVRRSASGKDIWEQASDAEVLLLSPEQLASSGFEGLLLETGYQDRVVSIAVDEVHLLNSWGRTIRRDFEQIGFMRARIRSKPTLIALTATLRAGKPLLSVCHFLGLHAGQFHLIRRSNMRYDLRFVFRTVQSSARSHTFTELDWILSGTRRTIIFCPTIALAFRVATYLHARAAGLEDLSKRVRIYHSLNWASYNTYTLSSMRSDDCSRVTVATDALAVGIDVPTIDDVVLYDTTLPADTDVILQKAGRIRDGRERHSKKGSRPSGQAHSLLL</sequence>
<gene>
    <name evidence="1" type="ORF">NUW54_g10818</name>
</gene>
<evidence type="ECO:0000313" key="2">
    <source>
        <dbReference type="Proteomes" id="UP001144978"/>
    </source>
</evidence>
<comment type="caution">
    <text evidence="1">The sequence shown here is derived from an EMBL/GenBank/DDBJ whole genome shotgun (WGS) entry which is preliminary data.</text>
</comment>
<dbReference type="EMBL" id="JANSHE010004016">
    <property type="protein sequence ID" value="KAJ2981881.1"/>
    <property type="molecule type" value="Genomic_DNA"/>
</dbReference>
<accession>A0ACC1NTS4</accession>
<protein>
    <submittedName>
        <fullName evidence="1">Uncharacterized protein</fullName>
    </submittedName>
</protein>
<dbReference type="Proteomes" id="UP001144978">
    <property type="component" value="Unassembled WGS sequence"/>
</dbReference>
<evidence type="ECO:0000313" key="1">
    <source>
        <dbReference type="EMBL" id="KAJ2981881.1"/>
    </source>
</evidence>